<reference evidence="1 2" key="1">
    <citation type="submission" date="2020-08" db="EMBL/GenBank/DDBJ databases">
        <title>Oceanospirillum sp. nov. isolated from marine sediment.</title>
        <authorList>
            <person name="Ji X."/>
        </authorList>
    </citation>
    <scope>NUCLEOTIDE SEQUENCE [LARGE SCALE GENOMIC DNA]</scope>
    <source>
        <strain evidence="1 2">D5</strain>
    </source>
</reference>
<gene>
    <name evidence="1" type="ORF">H4O21_10870</name>
</gene>
<dbReference type="RefSeq" id="WP_182808899.1">
    <property type="nucleotide sequence ID" value="NZ_JACJFM010000012.1"/>
</dbReference>
<dbReference type="InterPro" id="IPR021284">
    <property type="entry name" value="DUF2750"/>
</dbReference>
<comment type="caution">
    <text evidence="1">The sequence shown here is derived from an EMBL/GenBank/DDBJ whole genome shotgun (WGS) entry which is preliminary data.</text>
</comment>
<organism evidence="1 2">
    <name type="scientific">Oceanospirillum sediminis</name>
    <dbReference type="NCBI Taxonomy" id="2760088"/>
    <lineage>
        <taxon>Bacteria</taxon>
        <taxon>Pseudomonadati</taxon>
        <taxon>Pseudomonadota</taxon>
        <taxon>Gammaproteobacteria</taxon>
        <taxon>Oceanospirillales</taxon>
        <taxon>Oceanospirillaceae</taxon>
        <taxon>Oceanospirillum</taxon>
    </lineage>
</organism>
<evidence type="ECO:0000313" key="2">
    <source>
        <dbReference type="Proteomes" id="UP000565262"/>
    </source>
</evidence>
<dbReference type="Pfam" id="PF11042">
    <property type="entry name" value="DUF2750"/>
    <property type="match status" value="1"/>
</dbReference>
<dbReference type="EMBL" id="JACJFM010000012">
    <property type="protein sequence ID" value="MBB1487113.1"/>
    <property type="molecule type" value="Genomic_DNA"/>
</dbReference>
<keyword evidence="2" id="KW-1185">Reference proteome</keyword>
<dbReference type="AlphaFoldDB" id="A0A839INP8"/>
<protein>
    <submittedName>
        <fullName evidence="1">DUF2750 domain-containing protein</fullName>
    </submittedName>
</protein>
<accession>A0A839INP8</accession>
<name>A0A839INP8_9GAMM</name>
<evidence type="ECO:0000313" key="1">
    <source>
        <dbReference type="EMBL" id="MBB1487113.1"/>
    </source>
</evidence>
<dbReference type="Proteomes" id="UP000565262">
    <property type="component" value="Unassembled WGS sequence"/>
</dbReference>
<sequence>MTRLTDNLDDNHALFVEEIRFNGELWSLESDDGWVVVDSEEFEDTDVMPFWSDKDDAEAHCVGEWSDYQVSKIEIEEFVQEWLPELDEDGVLVGTNWNSELEGLEVEPKSLAENLAGADVD</sequence>
<proteinExistence type="predicted"/>